<feature type="compositionally biased region" description="Polar residues" evidence="1">
    <location>
        <begin position="12"/>
        <end position="26"/>
    </location>
</feature>
<dbReference type="EMBL" id="BARU01044795">
    <property type="protein sequence ID" value="GAH81401.1"/>
    <property type="molecule type" value="Genomic_DNA"/>
</dbReference>
<evidence type="ECO:0000313" key="2">
    <source>
        <dbReference type="EMBL" id="GAH81401.1"/>
    </source>
</evidence>
<reference evidence="2" key="1">
    <citation type="journal article" date="2014" name="Front. Microbiol.">
        <title>High frequency of phylogenetically diverse reductive dehalogenase-homologous genes in deep subseafloor sedimentary metagenomes.</title>
        <authorList>
            <person name="Kawai M."/>
            <person name="Futagami T."/>
            <person name="Toyoda A."/>
            <person name="Takaki Y."/>
            <person name="Nishi S."/>
            <person name="Hori S."/>
            <person name="Arai W."/>
            <person name="Tsubouchi T."/>
            <person name="Morono Y."/>
            <person name="Uchiyama I."/>
            <person name="Ito T."/>
            <person name="Fujiyama A."/>
            <person name="Inagaki F."/>
            <person name="Takami H."/>
        </authorList>
    </citation>
    <scope>NUCLEOTIDE SEQUENCE</scope>
    <source>
        <strain evidence="2">Expedition CK06-06</strain>
    </source>
</reference>
<protein>
    <submittedName>
        <fullName evidence="2">Uncharacterized protein</fullName>
    </submittedName>
</protein>
<feature type="region of interest" description="Disordered" evidence="1">
    <location>
        <begin position="1"/>
        <end position="26"/>
    </location>
</feature>
<evidence type="ECO:0000256" key="1">
    <source>
        <dbReference type="SAM" id="MobiDB-lite"/>
    </source>
</evidence>
<gene>
    <name evidence="2" type="ORF">S03H2_68195</name>
</gene>
<feature type="compositionally biased region" description="Basic and acidic residues" evidence="1">
    <location>
        <begin position="1"/>
        <end position="11"/>
    </location>
</feature>
<organism evidence="2">
    <name type="scientific">marine sediment metagenome</name>
    <dbReference type="NCBI Taxonomy" id="412755"/>
    <lineage>
        <taxon>unclassified sequences</taxon>
        <taxon>metagenomes</taxon>
        <taxon>ecological metagenomes</taxon>
    </lineage>
</organism>
<accession>X1IG58</accession>
<name>X1IG58_9ZZZZ</name>
<comment type="caution">
    <text evidence="2">The sequence shown here is derived from an EMBL/GenBank/DDBJ whole genome shotgun (WGS) entry which is preliminary data.</text>
</comment>
<feature type="non-terminal residue" evidence="2">
    <location>
        <position position="98"/>
    </location>
</feature>
<proteinExistence type="predicted"/>
<dbReference type="AlphaFoldDB" id="X1IG58"/>
<sequence>MAGVYTDEHWDTSAQSTDTTGITTDGNYIRSVSPDDAEVYIYHMNGTYVSSWDISVQSDDGYGVTTDGVYVWIVDHVDDEVYKYEGPRPPAPPTPPDP</sequence>